<dbReference type="Proteomes" id="UP001516400">
    <property type="component" value="Unassembled WGS sequence"/>
</dbReference>
<protein>
    <submittedName>
        <fullName evidence="1">Uncharacterized protein</fullName>
    </submittedName>
</protein>
<keyword evidence="2" id="KW-1185">Reference proteome</keyword>
<sequence>MKMAAKSRGRCSKRKAKDFIYEITENDLSADDDCEESPSKIYKISSDIQATSESSDQPNLRITETNSDQINKTSEGNSTNIVTSANKKVELSECPPEIVLVQEKEISVTDEMRIDEGSNVTHTCSTVKNAEKDSNCEMSIVEINDSDTDLSSSVQLIEKTIPLVELSDGETLDSVDATQAENTINESFVIIDEVGPTPIKEVDNPIITISFKNEDTKKCYESRILKFLQTFTEFEVFSNDLSVNCCKKLELCTDNVDHKTPKKNIEKRKLKRNCLFLIQIQLQMILIKE</sequence>
<accession>A0ABD2MR38</accession>
<name>A0ABD2MR38_9CUCU</name>
<evidence type="ECO:0000313" key="2">
    <source>
        <dbReference type="Proteomes" id="UP001516400"/>
    </source>
</evidence>
<evidence type="ECO:0000313" key="1">
    <source>
        <dbReference type="EMBL" id="KAL3268844.1"/>
    </source>
</evidence>
<dbReference type="AlphaFoldDB" id="A0ABD2MR38"/>
<dbReference type="EMBL" id="JABFTP020000021">
    <property type="protein sequence ID" value="KAL3268844.1"/>
    <property type="molecule type" value="Genomic_DNA"/>
</dbReference>
<gene>
    <name evidence="1" type="ORF">HHI36_007935</name>
</gene>
<comment type="caution">
    <text evidence="1">The sequence shown here is derived from an EMBL/GenBank/DDBJ whole genome shotgun (WGS) entry which is preliminary data.</text>
</comment>
<organism evidence="1 2">
    <name type="scientific">Cryptolaemus montrouzieri</name>
    <dbReference type="NCBI Taxonomy" id="559131"/>
    <lineage>
        <taxon>Eukaryota</taxon>
        <taxon>Metazoa</taxon>
        <taxon>Ecdysozoa</taxon>
        <taxon>Arthropoda</taxon>
        <taxon>Hexapoda</taxon>
        <taxon>Insecta</taxon>
        <taxon>Pterygota</taxon>
        <taxon>Neoptera</taxon>
        <taxon>Endopterygota</taxon>
        <taxon>Coleoptera</taxon>
        <taxon>Polyphaga</taxon>
        <taxon>Cucujiformia</taxon>
        <taxon>Coccinelloidea</taxon>
        <taxon>Coccinellidae</taxon>
        <taxon>Scymninae</taxon>
        <taxon>Scymnini</taxon>
        <taxon>Cryptolaemus</taxon>
    </lineage>
</organism>
<reference evidence="1 2" key="1">
    <citation type="journal article" date="2021" name="BMC Biol.">
        <title>Horizontally acquired antibacterial genes associated with adaptive radiation of ladybird beetles.</title>
        <authorList>
            <person name="Li H.S."/>
            <person name="Tang X.F."/>
            <person name="Huang Y.H."/>
            <person name="Xu Z.Y."/>
            <person name="Chen M.L."/>
            <person name="Du X.Y."/>
            <person name="Qiu B.Y."/>
            <person name="Chen P.T."/>
            <person name="Zhang W."/>
            <person name="Slipinski A."/>
            <person name="Escalona H.E."/>
            <person name="Waterhouse R.M."/>
            <person name="Zwick A."/>
            <person name="Pang H."/>
        </authorList>
    </citation>
    <scope>NUCLEOTIDE SEQUENCE [LARGE SCALE GENOMIC DNA]</scope>
    <source>
        <strain evidence="1">SYSU2018</strain>
    </source>
</reference>
<proteinExistence type="predicted"/>